<dbReference type="PANTHER" id="PTHR33361">
    <property type="entry name" value="GLR0591 PROTEIN"/>
    <property type="match status" value="1"/>
</dbReference>
<name>A0A5M9HZN6_9FIRM</name>
<comment type="caution">
    <text evidence="1">The sequence shown here is derived from an EMBL/GenBank/DDBJ whole genome shotgun (WGS) entry which is preliminary data.</text>
</comment>
<dbReference type="OrthoDB" id="9760040at2"/>
<dbReference type="Proteomes" id="UP000322025">
    <property type="component" value="Unassembled WGS sequence"/>
</dbReference>
<dbReference type="InterPro" id="IPR010281">
    <property type="entry name" value="DUF885"/>
</dbReference>
<dbReference type="PANTHER" id="PTHR33361:SF2">
    <property type="entry name" value="DUF885 DOMAIN-CONTAINING PROTEIN"/>
    <property type="match status" value="1"/>
</dbReference>
<dbReference type="EMBL" id="VMSO01000023">
    <property type="protein sequence ID" value="KAA8500522.1"/>
    <property type="molecule type" value="Genomic_DNA"/>
</dbReference>
<gene>
    <name evidence="1" type="ORF">FNY66_13175</name>
</gene>
<protein>
    <submittedName>
        <fullName evidence="1">DUF885 domain-containing protein</fullName>
    </submittedName>
</protein>
<evidence type="ECO:0000313" key="2">
    <source>
        <dbReference type="Proteomes" id="UP000322025"/>
    </source>
</evidence>
<sequence>MLHTVFFHIKSIYTYQKKYMNLLMAAGILGGAVLLCACGAREQKDQNAEFEAYTEELFCSEVSSNTINLHYTLKNPEDYGITEDAAVLGSFETDADMVKASVENMRRSLENFSYDELDLQNKITFDILDYQIKAADQSADFILYEEPLGLVSGVQTQFPVVLSEYQFYDRQDVETYLALLEMTGEYFDSLIKFEREKASAGLFMADYALDTVIEQCQAFLDMGDGNYLYSTFANRIKDVNELTEEEKSDYIQDNALAVSDCIFPAYEKLISDLEQLRGSGKNEKGLSYLPEGIDYYELVVRQSTGSERSVEEMEDLTRRQITDDLEAMEKVLGITTEEAQEAAAAIAQTSAELILTRLQEGISGTFPEAPDTVLEVKYVPEEMEDHLSPAFYMIPAIDNTEQNVIYINQAHMSDDLTLFTTLAHEGYPGHLYQTVYYESTDPDPIRSIMDFGGYVEGWATYAEMGSYYLTPLSKEQATLLQKNSSIILGLYALADMGIHYDGWSRMDTVAFFSNYGITDAETVERIYELIIGSPGNYLKYYIGYVEFLELKKAWAEEKGEAFSQKEFHEAVLEVGPAPFEIVEEYMWEMGE</sequence>
<organism evidence="1 2">
    <name type="scientific">Mediterraneibacter catenae</name>
    <dbReference type="NCBI Taxonomy" id="2594882"/>
    <lineage>
        <taxon>Bacteria</taxon>
        <taxon>Bacillati</taxon>
        <taxon>Bacillota</taxon>
        <taxon>Clostridia</taxon>
        <taxon>Lachnospirales</taxon>
        <taxon>Lachnospiraceae</taxon>
        <taxon>Mediterraneibacter</taxon>
    </lineage>
</organism>
<proteinExistence type="predicted"/>
<evidence type="ECO:0000313" key="1">
    <source>
        <dbReference type="EMBL" id="KAA8500522.1"/>
    </source>
</evidence>
<dbReference type="AlphaFoldDB" id="A0A5M9HZN6"/>
<accession>A0A5M9HZN6</accession>
<reference evidence="1" key="1">
    <citation type="submission" date="2019-07" db="EMBL/GenBank/DDBJ databases">
        <authorList>
            <person name="Wongkuna S."/>
            <person name="Scaria J."/>
        </authorList>
    </citation>
    <scope>NUCLEOTIDE SEQUENCE [LARGE SCALE GENOMIC DNA]</scope>
    <source>
        <strain evidence="1">SW178</strain>
    </source>
</reference>
<dbReference type="Pfam" id="PF05960">
    <property type="entry name" value="DUF885"/>
    <property type="match status" value="1"/>
</dbReference>
<keyword evidence="2" id="KW-1185">Reference proteome</keyword>